<comment type="caution">
    <text evidence="2">The sequence shown here is derived from an EMBL/GenBank/DDBJ whole genome shotgun (WGS) entry which is preliminary data.</text>
</comment>
<evidence type="ECO:0000256" key="1">
    <source>
        <dbReference type="SAM" id="SignalP"/>
    </source>
</evidence>
<dbReference type="OrthoDB" id="408702at2759"/>
<gene>
    <name evidence="2" type="ORF">BDN71DRAFT_1489553</name>
</gene>
<dbReference type="AlphaFoldDB" id="A0A9P5ZSP3"/>
<proteinExistence type="predicted"/>
<sequence>MFILTLLLSLLVISVSGCDDHAKNSSIPLSTRIHWMQLSSPCPFAAFATAIVNHTVGGLGELVCIGINSNGLHEDPTLHGERIPITYQVECTSAVRWAGFREYIYGASIKALIDNGWGQISVRLSSNTSFIPGILTNETNPLFFWQFDVNATCPTGCSRVNSTCTLSA</sequence>
<dbReference type="InterPro" id="IPR016193">
    <property type="entry name" value="Cytidine_deaminase-like"/>
</dbReference>
<feature type="signal peptide" evidence="1">
    <location>
        <begin position="1"/>
        <end position="17"/>
    </location>
</feature>
<accession>A0A9P5ZSP3</accession>
<dbReference type="EMBL" id="MU154581">
    <property type="protein sequence ID" value="KAF9493737.1"/>
    <property type="molecule type" value="Genomic_DNA"/>
</dbReference>
<dbReference type="GO" id="GO:0006139">
    <property type="term" value="P:nucleobase-containing compound metabolic process"/>
    <property type="evidence" value="ECO:0007669"/>
    <property type="project" value="UniProtKB-ARBA"/>
</dbReference>
<evidence type="ECO:0000313" key="2">
    <source>
        <dbReference type="EMBL" id="KAF9493737.1"/>
    </source>
</evidence>
<keyword evidence="1" id="KW-0732">Signal</keyword>
<evidence type="ECO:0000313" key="3">
    <source>
        <dbReference type="Proteomes" id="UP000807025"/>
    </source>
</evidence>
<feature type="chain" id="PRO_5040380062" evidence="1">
    <location>
        <begin position="18"/>
        <end position="168"/>
    </location>
</feature>
<name>A0A9P5ZSP3_PLEER</name>
<dbReference type="SUPFAM" id="SSF53927">
    <property type="entry name" value="Cytidine deaminase-like"/>
    <property type="match status" value="1"/>
</dbReference>
<dbReference type="Proteomes" id="UP000807025">
    <property type="component" value="Unassembled WGS sequence"/>
</dbReference>
<organism evidence="2 3">
    <name type="scientific">Pleurotus eryngii</name>
    <name type="common">Boletus of the steppes</name>
    <dbReference type="NCBI Taxonomy" id="5323"/>
    <lineage>
        <taxon>Eukaryota</taxon>
        <taxon>Fungi</taxon>
        <taxon>Dikarya</taxon>
        <taxon>Basidiomycota</taxon>
        <taxon>Agaricomycotina</taxon>
        <taxon>Agaricomycetes</taxon>
        <taxon>Agaricomycetidae</taxon>
        <taxon>Agaricales</taxon>
        <taxon>Pleurotineae</taxon>
        <taxon>Pleurotaceae</taxon>
        <taxon>Pleurotus</taxon>
    </lineage>
</organism>
<reference evidence="2" key="1">
    <citation type="submission" date="2020-11" db="EMBL/GenBank/DDBJ databases">
        <authorList>
            <consortium name="DOE Joint Genome Institute"/>
            <person name="Ahrendt S."/>
            <person name="Riley R."/>
            <person name="Andreopoulos W."/>
            <person name="Labutti K."/>
            <person name="Pangilinan J."/>
            <person name="Ruiz-Duenas F.J."/>
            <person name="Barrasa J.M."/>
            <person name="Sanchez-Garcia M."/>
            <person name="Camarero S."/>
            <person name="Miyauchi S."/>
            <person name="Serrano A."/>
            <person name="Linde D."/>
            <person name="Babiker R."/>
            <person name="Drula E."/>
            <person name="Ayuso-Fernandez I."/>
            <person name="Pacheco R."/>
            <person name="Padilla G."/>
            <person name="Ferreira P."/>
            <person name="Barriuso J."/>
            <person name="Kellner H."/>
            <person name="Castanera R."/>
            <person name="Alfaro M."/>
            <person name="Ramirez L."/>
            <person name="Pisabarro A.G."/>
            <person name="Kuo A."/>
            <person name="Tritt A."/>
            <person name="Lipzen A."/>
            <person name="He G."/>
            <person name="Yan M."/>
            <person name="Ng V."/>
            <person name="Cullen D."/>
            <person name="Martin F."/>
            <person name="Rosso M.-N."/>
            <person name="Henrissat B."/>
            <person name="Hibbett D."/>
            <person name="Martinez A.T."/>
            <person name="Grigoriev I.V."/>
        </authorList>
    </citation>
    <scope>NUCLEOTIDE SEQUENCE</scope>
    <source>
        <strain evidence="2">ATCC 90797</strain>
    </source>
</reference>
<dbReference type="GO" id="GO:0003824">
    <property type="term" value="F:catalytic activity"/>
    <property type="evidence" value="ECO:0007669"/>
    <property type="project" value="InterPro"/>
</dbReference>
<keyword evidence="3" id="KW-1185">Reference proteome</keyword>
<protein>
    <submittedName>
        <fullName evidence="2">Uncharacterized protein</fullName>
    </submittedName>
</protein>